<dbReference type="FunFam" id="3.20.20.450:FF:000001">
    <property type="entry name" value="Cyclic di-GMP phosphodiesterase yahA"/>
    <property type="match status" value="1"/>
</dbReference>
<protein>
    <submittedName>
        <fullName evidence="5">EAL domain-containing protein</fullName>
    </submittedName>
</protein>
<dbReference type="Gene3D" id="3.20.20.450">
    <property type="entry name" value="EAL domain"/>
    <property type="match status" value="1"/>
</dbReference>
<dbReference type="CDD" id="cd00130">
    <property type="entry name" value="PAS"/>
    <property type="match status" value="1"/>
</dbReference>
<dbReference type="SMART" id="SM00267">
    <property type="entry name" value="GGDEF"/>
    <property type="match status" value="1"/>
</dbReference>
<dbReference type="InterPro" id="IPR000700">
    <property type="entry name" value="PAS-assoc_C"/>
</dbReference>
<dbReference type="InterPro" id="IPR001610">
    <property type="entry name" value="PAC"/>
</dbReference>
<dbReference type="InterPro" id="IPR043128">
    <property type="entry name" value="Rev_trsase/Diguanyl_cyclase"/>
</dbReference>
<evidence type="ECO:0000259" key="1">
    <source>
        <dbReference type="PROSITE" id="PS50112"/>
    </source>
</evidence>
<dbReference type="NCBIfam" id="TIGR00229">
    <property type="entry name" value="sensory_box"/>
    <property type="match status" value="1"/>
</dbReference>
<dbReference type="InterPro" id="IPR000014">
    <property type="entry name" value="PAS"/>
</dbReference>
<dbReference type="SMART" id="SM00052">
    <property type="entry name" value="EAL"/>
    <property type="match status" value="1"/>
</dbReference>
<dbReference type="PROSITE" id="PS50112">
    <property type="entry name" value="PAS"/>
    <property type="match status" value="1"/>
</dbReference>
<dbReference type="Pfam" id="PF13426">
    <property type="entry name" value="PAS_9"/>
    <property type="match status" value="1"/>
</dbReference>
<feature type="domain" description="GGDEF" evidence="4">
    <location>
        <begin position="203"/>
        <end position="336"/>
    </location>
</feature>
<dbReference type="PROSITE" id="PS50883">
    <property type="entry name" value="EAL"/>
    <property type="match status" value="1"/>
</dbReference>
<feature type="domain" description="PAS" evidence="1">
    <location>
        <begin position="46"/>
        <end position="90"/>
    </location>
</feature>
<comment type="caution">
    <text evidence="5">The sequence shown here is derived from an EMBL/GenBank/DDBJ whole genome shotgun (WGS) entry which is preliminary data.</text>
</comment>
<dbReference type="SUPFAM" id="SSF55073">
    <property type="entry name" value="Nucleotide cyclase"/>
    <property type="match status" value="1"/>
</dbReference>
<dbReference type="SUPFAM" id="SSF141868">
    <property type="entry name" value="EAL domain-like"/>
    <property type="match status" value="1"/>
</dbReference>
<dbReference type="PROSITE" id="PS50113">
    <property type="entry name" value="PAC"/>
    <property type="match status" value="1"/>
</dbReference>
<sequence length="603" mass="68485">MPNSLLLLPLLSITFLCLAVLYAVIYSGLYGVPIRLPFAAHRAEAREKLAVTVFRNISEAIMVTGPERRIEYVNNSFSRTTGYSEQEVVGLYPSILSSGKHDRDFYQTMWRDIHVQGFWEGEIWNKRKDGTLYLERLRITSVFSGNGTLLHYIGVFKDITVQKRLEEEIRHHAYYDGTTGLPNRLLLNERLEAALANAERNQQQAAVLFLDLDRFKLINDTAGHSQGDMVLKAVGERLSSLLSPEDTIARVGGDEFIVLLGTISDPNRPVHIAERFIEAVSQPIFLEGQEHYLNCSIGISCYPADGTDAKTLIRHADKAMFISKKEGRGQYRVYSSLNLHDDFSTSLELDLRRAIDQNQLMLYYQPKVNADTGTIAGVEALVRWNHPTHGPIPPDRFIPLAEESGLIIELDQWVFRSVCEQVTQWHRDNRMPLIVSVNLSMLSFQHAELPRYITRVLEETRVDPRQIELELTESTVMSHLDLTLSTLRQLKEMGLQIALDDFGTGYSSLSYLSKLPIQTVKIDKSFIRDLTVDCGDQTIVKSIIQLAHNLNMNVVAEGVESADQLIFLREHQCEQIQGYYYSPPLPEPDFVEYVAQQQAELLV</sequence>
<reference evidence="5 6" key="1">
    <citation type="submission" date="2020-08" db="EMBL/GenBank/DDBJ databases">
        <title>Cohnella phylogeny.</title>
        <authorList>
            <person name="Dunlap C."/>
        </authorList>
    </citation>
    <scope>NUCLEOTIDE SEQUENCE [LARGE SCALE GENOMIC DNA]</scope>
    <source>
        <strain evidence="5 6">DSM 103658</strain>
    </source>
</reference>
<dbReference type="RefSeq" id="WP_185179771.1">
    <property type="nucleotide sequence ID" value="NZ_CBCSEP010000010.1"/>
</dbReference>
<evidence type="ECO:0000313" key="6">
    <source>
        <dbReference type="Proteomes" id="UP000574133"/>
    </source>
</evidence>
<dbReference type="CDD" id="cd01949">
    <property type="entry name" value="GGDEF"/>
    <property type="match status" value="1"/>
</dbReference>
<evidence type="ECO:0000313" key="5">
    <source>
        <dbReference type="EMBL" id="MBB6678507.1"/>
    </source>
</evidence>
<dbReference type="Gene3D" id="3.30.450.20">
    <property type="entry name" value="PAS domain"/>
    <property type="match status" value="1"/>
</dbReference>
<evidence type="ECO:0000259" key="3">
    <source>
        <dbReference type="PROSITE" id="PS50883"/>
    </source>
</evidence>
<dbReference type="InterPro" id="IPR000160">
    <property type="entry name" value="GGDEF_dom"/>
</dbReference>
<dbReference type="EMBL" id="JACJVN010000056">
    <property type="protein sequence ID" value="MBB6678507.1"/>
    <property type="molecule type" value="Genomic_DNA"/>
</dbReference>
<dbReference type="InterPro" id="IPR001633">
    <property type="entry name" value="EAL_dom"/>
</dbReference>
<dbReference type="Proteomes" id="UP000574133">
    <property type="component" value="Unassembled WGS sequence"/>
</dbReference>
<dbReference type="SUPFAM" id="SSF55785">
    <property type="entry name" value="PYP-like sensor domain (PAS domain)"/>
    <property type="match status" value="1"/>
</dbReference>
<dbReference type="SMART" id="SM00086">
    <property type="entry name" value="PAC"/>
    <property type="match status" value="1"/>
</dbReference>
<dbReference type="AlphaFoldDB" id="A0A841THT0"/>
<dbReference type="CDD" id="cd01948">
    <property type="entry name" value="EAL"/>
    <property type="match status" value="1"/>
</dbReference>
<dbReference type="NCBIfam" id="TIGR00254">
    <property type="entry name" value="GGDEF"/>
    <property type="match status" value="1"/>
</dbReference>
<dbReference type="Pfam" id="PF00990">
    <property type="entry name" value="GGDEF"/>
    <property type="match status" value="1"/>
</dbReference>
<feature type="domain" description="EAL" evidence="3">
    <location>
        <begin position="344"/>
        <end position="598"/>
    </location>
</feature>
<evidence type="ECO:0000259" key="2">
    <source>
        <dbReference type="PROSITE" id="PS50113"/>
    </source>
</evidence>
<keyword evidence="6" id="KW-1185">Reference proteome</keyword>
<dbReference type="Pfam" id="PF00563">
    <property type="entry name" value="EAL"/>
    <property type="match status" value="1"/>
</dbReference>
<dbReference type="InterPro" id="IPR035919">
    <property type="entry name" value="EAL_sf"/>
</dbReference>
<dbReference type="PROSITE" id="PS50887">
    <property type="entry name" value="GGDEF"/>
    <property type="match status" value="1"/>
</dbReference>
<dbReference type="InterPro" id="IPR035965">
    <property type="entry name" value="PAS-like_dom_sf"/>
</dbReference>
<dbReference type="PANTHER" id="PTHR44757">
    <property type="entry name" value="DIGUANYLATE CYCLASE DGCP"/>
    <property type="match status" value="1"/>
</dbReference>
<accession>A0A841THT0</accession>
<dbReference type="PANTHER" id="PTHR44757:SF2">
    <property type="entry name" value="BIOFILM ARCHITECTURE MAINTENANCE PROTEIN MBAA"/>
    <property type="match status" value="1"/>
</dbReference>
<proteinExistence type="predicted"/>
<dbReference type="Gene3D" id="3.30.70.270">
    <property type="match status" value="1"/>
</dbReference>
<evidence type="ECO:0000259" key="4">
    <source>
        <dbReference type="PROSITE" id="PS50887"/>
    </source>
</evidence>
<organism evidence="5 6">
    <name type="scientific">Cohnella lubricantis</name>
    <dbReference type="NCBI Taxonomy" id="2163172"/>
    <lineage>
        <taxon>Bacteria</taxon>
        <taxon>Bacillati</taxon>
        <taxon>Bacillota</taxon>
        <taxon>Bacilli</taxon>
        <taxon>Bacillales</taxon>
        <taxon>Paenibacillaceae</taxon>
        <taxon>Cohnella</taxon>
    </lineage>
</organism>
<name>A0A841THT0_9BACL</name>
<feature type="domain" description="PAC" evidence="2">
    <location>
        <begin position="119"/>
        <end position="171"/>
    </location>
</feature>
<dbReference type="InterPro" id="IPR052155">
    <property type="entry name" value="Biofilm_reg_signaling"/>
</dbReference>
<gene>
    <name evidence="5" type="ORF">H4Q31_14540</name>
</gene>
<dbReference type="InterPro" id="IPR029787">
    <property type="entry name" value="Nucleotide_cyclase"/>
</dbReference>